<protein>
    <recommendedName>
        <fullName evidence="8">Phosphatidylglycerol lysyltransferase C-terminal domain-containing protein</fullName>
    </recommendedName>
</protein>
<evidence type="ECO:0000259" key="8">
    <source>
        <dbReference type="Pfam" id="PF09924"/>
    </source>
</evidence>
<dbReference type="AlphaFoldDB" id="A0A2S0UJ95"/>
<dbReference type="Pfam" id="PF09924">
    <property type="entry name" value="LPG_synthase_C"/>
    <property type="match status" value="1"/>
</dbReference>
<dbReference type="PANTHER" id="PTHR34697">
    <property type="entry name" value="PHOSPHATIDYLGLYCEROL LYSYLTRANSFERASE"/>
    <property type="match status" value="1"/>
</dbReference>
<keyword evidence="2" id="KW-1003">Cell membrane</keyword>
<accession>A0A2S0UJ95</accession>
<dbReference type="Proteomes" id="UP000244496">
    <property type="component" value="Chromosome"/>
</dbReference>
<dbReference type="GO" id="GO:0016755">
    <property type="term" value="F:aminoacyltransferase activity"/>
    <property type="evidence" value="ECO:0007669"/>
    <property type="project" value="TreeGrafter"/>
</dbReference>
<dbReference type="GO" id="GO:0055091">
    <property type="term" value="P:phospholipid homeostasis"/>
    <property type="evidence" value="ECO:0007669"/>
    <property type="project" value="TreeGrafter"/>
</dbReference>
<feature type="transmembrane region" description="Helical" evidence="7">
    <location>
        <begin position="127"/>
        <end position="148"/>
    </location>
</feature>
<feature type="transmembrane region" description="Helical" evidence="7">
    <location>
        <begin position="50"/>
        <end position="69"/>
    </location>
</feature>
<evidence type="ECO:0000256" key="6">
    <source>
        <dbReference type="SAM" id="MobiDB-lite"/>
    </source>
</evidence>
<comment type="subcellular location">
    <subcellularLocation>
        <location evidence="1">Cell membrane</location>
        <topology evidence="1">Multi-pass membrane protein</topology>
    </subcellularLocation>
</comment>
<sequence length="623" mass="66267">MAKSYRRQALQLAKPALSLTVAACLVWLVVSRLDHLDPAAIRDAVYDVSALQWALSLAAVAVGFLAVGGQERVLHRHLGTGMTGLNAFRAGMAAGAVSQTAGFGPVTGALIRWRLLPGLTLWQATRLSLAMTVGFLASLATLAALVLSTMQTTPYAPLAHAVLAVACLSLLLGALRPTWLPLRRHWPNAVTMLAFLFWATIDLVALGLALWALFPAPHQPPFTTLLPVVLLALGAGLASGAPAGVGAFEMTVLFLLPQVPDGPLMVAVLAWRAVFYALPAVAGALWAVFAPRNATPQPPGQPHSPQLAPRAETALHRQGDTCLLRLGPQSCLAGRTPHILAAMLNPFPGPPDPATLSALTAAARAENRLPALYKADARLAATARRHGLRPLRIAAEAVISPRGFDLAKPALATLRRKLRKATAAGITVTRGHDPHCPALARLNREWASLHGGERGFSMGRFCPAHLARQRLYVAWQGETPVAFASFHTAPAEWTLDLMRHGETLPDGTMQALVATAIHDAAAQGIPRLSLAAVPALPARLARLATPRAAGLARFKQGFAPKWEPRYICAANLATLALAGFELSRAIHHPDRLQPTDDPSESPLHDEDADYEFATAPASWQRKG</sequence>
<reference evidence="9 10" key="1">
    <citation type="submission" date="2018-04" db="EMBL/GenBank/DDBJ databases">
        <title>Genome sequencing of Gemmobacter.</title>
        <authorList>
            <person name="Yi H."/>
            <person name="Baek M.-G."/>
        </authorList>
    </citation>
    <scope>NUCLEOTIDE SEQUENCE [LARGE SCALE GENOMIC DNA]</scope>
    <source>
        <strain evidence="9 10">HYN0069</strain>
    </source>
</reference>
<keyword evidence="10" id="KW-1185">Reference proteome</keyword>
<feature type="transmembrane region" description="Helical" evidence="7">
    <location>
        <begin position="268"/>
        <end position="289"/>
    </location>
</feature>
<dbReference type="RefSeq" id="WP_108434701.1">
    <property type="nucleotide sequence ID" value="NZ_CP028918.1"/>
</dbReference>
<dbReference type="InterPro" id="IPR016181">
    <property type="entry name" value="Acyl_CoA_acyltransferase"/>
</dbReference>
<keyword evidence="5 7" id="KW-0472">Membrane</keyword>
<feature type="transmembrane region" description="Helical" evidence="7">
    <location>
        <begin position="155"/>
        <end position="175"/>
    </location>
</feature>
<feature type="transmembrane region" description="Helical" evidence="7">
    <location>
        <begin position="90"/>
        <end position="115"/>
    </location>
</feature>
<keyword evidence="4 7" id="KW-1133">Transmembrane helix</keyword>
<dbReference type="KEGG" id="geh:HYN69_04540"/>
<name>A0A2S0UJ95_9RHOB</name>
<feature type="region of interest" description="Disordered" evidence="6">
    <location>
        <begin position="589"/>
        <end position="623"/>
    </location>
</feature>
<organism evidence="9 10">
    <name type="scientific">Paragemmobacter aquarius</name>
    <dbReference type="NCBI Taxonomy" id="2169400"/>
    <lineage>
        <taxon>Bacteria</taxon>
        <taxon>Pseudomonadati</taxon>
        <taxon>Pseudomonadota</taxon>
        <taxon>Alphaproteobacteria</taxon>
        <taxon>Rhodobacterales</taxon>
        <taxon>Paracoccaceae</taxon>
        <taxon>Paragemmobacter</taxon>
    </lineage>
</organism>
<evidence type="ECO:0000256" key="7">
    <source>
        <dbReference type="SAM" id="Phobius"/>
    </source>
</evidence>
<evidence type="ECO:0000256" key="3">
    <source>
        <dbReference type="ARBA" id="ARBA00022692"/>
    </source>
</evidence>
<dbReference type="SUPFAM" id="SSF55729">
    <property type="entry name" value="Acyl-CoA N-acyltransferases (Nat)"/>
    <property type="match status" value="1"/>
</dbReference>
<dbReference type="Gene3D" id="3.40.630.30">
    <property type="match status" value="1"/>
</dbReference>
<feature type="transmembrane region" description="Helical" evidence="7">
    <location>
        <begin position="226"/>
        <end position="248"/>
    </location>
</feature>
<feature type="domain" description="Phosphatidylglycerol lysyltransferase C-terminal" evidence="8">
    <location>
        <begin position="331"/>
        <end position="569"/>
    </location>
</feature>
<dbReference type="InterPro" id="IPR024320">
    <property type="entry name" value="LPG_synthase_C"/>
</dbReference>
<evidence type="ECO:0000256" key="1">
    <source>
        <dbReference type="ARBA" id="ARBA00004651"/>
    </source>
</evidence>
<dbReference type="OrthoDB" id="145485at2"/>
<evidence type="ECO:0000313" key="10">
    <source>
        <dbReference type="Proteomes" id="UP000244496"/>
    </source>
</evidence>
<dbReference type="EMBL" id="CP028918">
    <property type="protein sequence ID" value="AWB47876.1"/>
    <property type="molecule type" value="Genomic_DNA"/>
</dbReference>
<feature type="transmembrane region" description="Helical" evidence="7">
    <location>
        <begin position="195"/>
        <end position="214"/>
    </location>
</feature>
<evidence type="ECO:0000256" key="5">
    <source>
        <dbReference type="ARBA" id="ARBA00023136"/>
    </source>
</evidence>
<keyword evidence="3 7" id="KW-0812">Transmembrane</keyword>
<dbReference type="GO" id="GO:0005886">
    <property type="term" value="C:plasma membrane"/>
    <property type="evidence" value="ECO:0007669"/>
    <property type="project" value="UniProtKB-SubCell"/>
</dbReference>
<evidence type="ECO:0000256" key="2">
    <source>
        <dbReference type="ARBA" id="ARBA00022475"/>
    </source>
</evidence>
<evidence type="ECO:0000313" key="9">
    <source>
        <dbReference type="EMBL" id="AWB47876.1"/>
    </source>
</evidence>
<feature type="transmembrane region" description="Helical" evidence="7">
    <location>
        <begin position="12"/>
        <end position="30"/>
    </location>
</feature>
<dbReference type="InterPro" id="IPR051211">
    <property type="entry name" value="PG_lysyltransferase"/>
</dbReference>
<dbReference type="PANTHER" id="PTHR34697:SF2">
    <property type="entry name" value="PHOSPHATIDYLGLYCEROL LYSYLTRANSFERASE"/>
    <property type="match status" value="1"/>
</dbReference>
<gene>
    <name evidence="9" type="ORF">HYN69_04540</name>
</gene>
<proteinExistence type="predicted"/>
<evidence type="ECO:0000256" key="4">
    <source>
        <dbReference type="ARBA" id="ARBA00022989"/>
    </source>
</evidence>